<dbReference type="PROSITE" id="PS00330">
    <property type="entry name" value="HEMOLYSIN_CALCIUM"/>
    <property type="match status" value="3"/>
</dbReference>
<dbReference type="PANTHER" id="PTHR38340:SF1">
    <property type="entry name" value="S-LAYER PROTEIN"/>
    <property type="match status" value="1"/>
</dbReference>
<feature type="compositionally biased region" description="Polar residues" evidence="3">
    <location>
        <begin position="350"/>
        <end position="360"/>
    </location>
</feature>
<feature type="compositionally biased region" description="Pro residues" evidence="3">
    <location>
        <begin position="507"/>
        <end position="520"/>
    </location>
</feature>
<feature type="compositionally biased region" description="Gly residues" evidence="3">
    <location>
        <begin position="143"/>
        <end position="154"/>
    </location>
</feature>
<name>A0A7M2WQQ8_9BACT</name>
<comment type="subcellular location">
    <subcellularLocation>
        <location evidence="1">Secreted</location>
    </subcellularLocation>
</comment>
<gene>
    <name evidence="4" type="ORF">IPV69_14890</name>
</gene>
<dbReference type="Pfam" id="PF09826">
    <property type="entry name" value="Beta_propel"/>
    <property type="match status" value="1"/>
</dbReference>
<reference evidence="4 5" key="1">
    <citation type="submission" date="2020-10" db="EMBL/GenBank/DDBJ databases">
        <title>Wide distribution of Phycisphaera-like planctomycetes from WD2101 soil group in peatlands and genome analysis of the first cultivated representative.</title>
        <authorList>
            <person name="Dedysh S.N."/>
            <person name="Beletsky A.V."/>
            <person name="Ivanova A."/>
            <person name="Kulichevskaya I.S."/>
            <person name="Suzina N.E."/>
            <person name="Philippov D.A."/>
            <person name="Rakitin A.L."/>
            <person name="Mardanov A.V."/>
            <person name="Ravin N.V."/>
        </authorList>
    </citation>
    <scope>NUCLEOTIDE SEQUENCE [LARGE SCALE GENOMIC DNA]</scope>
    <source>
        <strain evidence="4 5">M1803</strain>
    </source>
</reference>
<feature type="region of interest" description="Disordered" evidence="3">
    <location>
        <begin position="143"/>
        <end position="173"/>
    </location>
</feature>
<dbReference type="Proteomes" id="UP000593765">
    <property type="component" value="Chromosome"/>
</dbReference>
<feature type="region of interest" description="Disordered" evidence="3">
    <location>
        <begin position="243"/>
        <end position="262"/>
    </location>
</feature>
<sequence length="933" mass="97556">MSNRAREAVKKSSISQSNLVRACIGAVETLERRQLFSAALEAGVWQIRGDATGDVIVVEAVPGDATSLRAVINGAVAGTVTAADVASIDLDAGAGDDRVTLRLEAANSSATLRASAAAIQVRGGDGDDRLFGSSLGETFYGGAGNDRIDGGGGDDVIYGDDGNDNLSGGDGNDDLFAGAGNDVVAGGWGDDDLHGDIGKDRLSGGHDDDNLQGDKGADKLFGGKGVDNLDGGKGTDRVYAENGVDHVGPVGGPTPGVKAGRDRLSVDDTHESTLRQTTDAELKQWLVDAAVKQWSWAFGKATNPWIYYWGRGGEVAIKAGVLNDVTNGGVSPTPAPPASPPPPQASPTTNGNVPDASSTNTQVAGVDEADLVETDGHYIYTLQNGQLVITDADPAASMSVVHRDDIDGSAIGIYLSGDRLTMLTGSLYYWAQPATGGIAISSLMPITPAQDPFVTVTVFDVSNPASPSVVETTKLDGSYGESRLIGDQLYVVMRNDAWIPEPEKIPNPDPAPVDPDPQDPPTNVVVDDPTAGSPGGVSSISKIAPPFWGGGGYSDTIYESEAAYRARLEAMTLADLLPGYTSTADGKTTDGPLVSAPNAYVRDLGDNEIGQNLTTVTLLDVGDTNGGPTATSTVAGYGGTVYASADALYLAGTTWSDDGEETRLFKFGLEADAVTLQATGSVDGSVLDQFGMDEYADTFRIATNNWSGDGPTNHLFVLEQVGDQLETIGSIKNIAKGEQLQAARFDGPRAYIVTFLQVDPLFTVDLSDARSPKIAGELKIPGYSSYLQPIGEGLLLGIGRDIDSDGVDDNGLLLSLFDVSDFAHPTRIAKTTIADGYSEAEYDPHAFSYFAEQNILAVPVGSYGDGEYTQSLAVFEVDVAGKQFKSLGNVDPGSEVRRSLRINDVLFAVGDEHIQAVELLHPDVIIKTLKTSE</sequence>
<feature type="region of interest" description="Disordered" evidence="3">
    <location>
        <begin position="501"/>
        <end position="538"/>
    </location>
</feature>
<dbReference type="KEGG" id="hbs:IPV69_14890"/>
<organism evidence="4 5">
    <name type="scientific">Humisphaera borealis</name>
    <dbReference type="NCBI Taxonomy" id="2807512"/>
    <lineage>
        <taxon>Bacteria</taxon>
        <taxon>Pseudomonadati</taxon>
        <taxon>Planctomycetota</taxon>
        <taxon>Phycisphaerae</taxon>
        <taxon>Tepidisphaerales</taxon>
        <taxon>Tepidisphaeraceae</taxon>
        <taxon>Humisphaera</taxon>
    </lineage>
</organism>
<dbReference type="GO" id="GO:0005509">
    <property type="term" value="F:calcium ion binding"/>
    <property type="evidence" value="ECO:0007669"/>
    <property type="project" value="InterPro"/>
</dbReference>
<evidence type="ECO:0000313" key="4">
    <source>
        <dbReference type="EMBL" id="QOV87574.1"/>
    </source>
</evidence>
<dbReference type="EMBL" id="CP063458">
    <property type="protein sequence ID" value="QOV87574.1"/>
    <property type="molecule type" value="Genomic_DNA"/>
</dbReference>
<dbReference type="GO" id="GO:0005576">
    <property type="term" value="C:extracellular region"/>
    <property type="evidence" value="ECO:0007669"/>
    <property type="project" value="UniProtKB-SubCell"/>
</dbReference>
<dbReference type="InterPro" id="IPR050557">
    <property type="entry name" value="RTX_toxin/Mannuronan_C5-epim"/>
</dbReference>
<dbReference type="RefSeq" id="WP_206290481.1">
    <property type="nucleotide sequence ID" value="NZ_CP063458.1"/>
</dbReference>
<dbReference type="SUPFAM" id="SSF51120">
    <property type="entry name" value="beta-Roll"/>
    <property type="match status" value="2"/>
</dbReference>
<dbReference type="PRINTS" id="PR00313">
    <property type="entry name" value="CABNDNGRPT"/>
</dbReference>
<feature type="compositionally biased region" description="Low complexity" evidence="3">
    <location>
        <begin position="521"/>
        <end position="531"/>
    </location>
</feature>
<keyword evidence="5" id="KW-1185">Reference proteome</keyword>
<evidence type="ECO:0000256" key="3">
    <source>
        <dbReference type="SAM" id="MobiDB-lite"/>
    </source>
</evidence>
<dbReference type="InterPro" id="IPR011049">
    <property type="entry name" value="Serralysin-like_metalloprot_C"/>
</dbReference>
<feature type="compositionally biased region" description="Pro residues" evidence="3">
    <location>
        <begin position="333"/>
        <end position="345"/>
    </location>
</feature>
<dbReference type="Pfam" id="PF00353">
    <property type="entry name" value="HemolysinCabind"/>
    <property type="match status" value="3"/>
</dbReference>
<feature type="region of interest" description="Disordered" evidence="3">
    <location>
        <begin position="328"/>
        <end position="360"/>
    </location>
</feature>
<accession>A0A7M2WQQ8</accession>
<protein>
    <submittedName>
        <fullName evidence="4">Beta-propeller domain-containing protein</fullName>
    </submittedName>
</protein>
<dbReference type="InterPro" id="IPR019198">
    <property type="entry name" value="Beta_propeller_containing"/>
</dbReference>
<dbReference type="Gene3D" id="2.150.10.10">
    <property type="entry name" value="Serralysin-like metalloprotease, C-terminal"/>
    <property type="match status" value="2"/>
</dbReference>
<evidence type="ECO:0000256" key="1">
    <source>
        <dbReference type="ARBA" id="ARBA00004613"/>
    </source>
</evidence>
<keyword evidence="2" id="KW-0964">Secreted</keyword>
<dbReference type="PANTHER" id="PTHR38340">
    <property type="entry name" value="S-LAYER PROTEIN"/>
    <property type="match status" value="1"/>
</dbReference>
<dbReference type="InterPro" id="IPR001343">
    <property type="entry name" value="Hemolysn_Ca-bd"/>
</dbReference>
<evidence type="ECO:0000256" key="2">
    <source>
        <dbReference type="ARBA" id="ARBA00022525"/>
    </source>
</evidence>
<dbReference type="AlphaFoldDB" id="A0A7M2WQQ8"/>
<dbReference type="InterPro" id="IPR018511">
    <property type="entry name" value="Hemolysin-typ_Ca-bd_CS"/>
</dbReference>
<evidence type="ECO:0000313" key="5">
    <source>
        <dbReference type="Proteomes" id="UP000593765"/>
    </source>
</evidence>
<proteinExistence type="predicted"/>